<keyword evidence="11" id="KW-1185">Reference proteome</keyword>
<dbReference type="SMART" id="SM00388">
    <property type="entry name" value="HisKA"/>
    <property type="match status" value="1"/>
</dbReference>
<dbReference type="InterPro" id="IPR035965">
    <property type="entry name" value="PAS-like_dom_sf"/>
</dbReference>
<evidence type="ECO:0000256" key="4">
    <source>
        <dbReference type="ARBA" id="ARBA00022679"/>
    </source>
</evidence>
<dbReference type="InterPro" id="IPR000014">
    <property type="entry name" value="PAS"/>
</dbReference>
<feature type="domain" description="PAS" evidence="8">
    <location>
        <begin position="155"/>
        <end position="210"/>
    </location>
</feature>
<dbReference type="PANTHER" id="PTHR43047">
    <property type="entry name" value="TWO-COMPONENT HISTIDINE PROTEIN KINASE"/>
    <property type="match status" value="1"/>
</dbReference>
<dbReference type="SMART" id="SM00091">
    <property type="entry name" value="PAS"/>
    <property type="match status" value="2"/>
</dbReference>
<evidence type="ECO:0000259" key="9">
    <source>
        <dbReference type="PROSITE" id="PS50113"/>
    </source>
</evidence>
<feature type="domain" description="Histidine kinase" evidence="7">
    <location>
        <begin position="299"/>
        <end position="517"/>
    </location>
</feature>
<sequence>MEQEPTYEELQEEVKRLKTLLDNREEENLIQQLKESESRFKALSDAAHEGIFIHDKGLGLVVNNVGCEMFGYAPGELVGMHALEIFTDESKEIVMDNIKNGVTYPYEVVGLRKDGSIFDVEITGKNCEYEGRIVRVAALRDITDRKIAEQALKDSESKFREVFENAGDGILIGNLNGQMIEVNDAFLKMTGYEREDILGFHIKKIFSPESLKTKPLRFDILNEGQSVIFERDIIGKDGQVILVEMNSKRPHANYYLSIVRDLRERQRAANELKRKNKELLEAKEKAEESDMLKSSFLANMSHEIRTPMNGILGFAELIRAADCDEKTRMDYLDVIISSGHQLLDIINDVLEISRIETGQINILEAKVKVNDLIKDIGIFFQPLARQNHNEIKYEFPNESENQILITDEMKVRQILTNLVNNALKFTLNGTVSVGYGIEDNWINFYIKDTGIGIPQDFIDKVFERFLQAEYDDQMKQKGTGLGLAICKKLVDILGGDIWVKSVENEGSTFYFKLPLNKKADS</sequence>
<name>A0ABS5JQA0_9BACT</name>
<dbReference type="PROSITE" id="PS50112">
    <property type="entry name" value="PAS"/>
    <property type="match status" value="1"/>
</dbReference>
<dbReference type="Proteomes" id="UP000708576">
    <property type="component" value="Unassembled WGS sequence"/>
</dbReference>
<organism evidence="10 11">
    <name type="scientific">Carboxylicivirga linearis</name>
    <dbReference type="NCBI Taxonomy" id="1628157"/>
    <lineage>
        <taxon>Bacteria</taxon>
        <taxon>Pseudomonadati</taxon>
        <taxon>Bacteroidota</taxon>
        <taxon>Bacteroidia</taxon>
        <taxon>Marinilabiliales</taxon>
        <taxon>Marinilabiliaceae</taxon>
        <taxon>Carboxylicivirga</taxon>
    </lineage>
</organism>
<keyword evidence="4" id="KW-0808">Transferase</keyword>
<dbReference type="InterPro" id="IPR003661">
    <property type="entry name" value="HisK_dim/P_dom"/>
</dbReference>
<dbReference type="SMART" id="SM00086">
    <property type="entry name" value="PAC"/>
    <property type="match status" value="2"/>
</dbReference>
<dbReference type="PROSITE" id="PS50109">
    <property type="entry name" value="HIS_KIN"/>
    <property type="match status" value="1"/>
</dbReference>
<evidence type="ECO:0000256" key="1">
    <source>
        <dbReference type="ARBA" id="ARBA00000085"/>
    </source>
</evidence>
<feature type="coiled-coil region" evidence="6">
    <location>
        <begin position="7"/>
        <end position="46"/>
    </location>
</feature>
<dbReference type="CDD" id="cd16922">
    <property type="entry name" value="HATPase_EvgS-ArcB-TorS-like"/>
    <property type="match status" value="1"/>
</dbReference>
<dbReference type="InterPro" id="IPR036097">
    <property type="entry name" value="HisK_dim/P_sf"/>
</dbReference>
<dbReference type="PROSITE" id="PS50113">
    <property type="entry name" value="PAC"/>
    <property type="match status" value="1"/>
</dbReference>
<dbReference type="EC" id="2.7.13.3" evidence="2"/>
<evidence type="ECO:0000313" key="11">
    <source>
        <dbReference type="Proteomes" id="UP000708576"/>
    </source>
</evidence>
<dbReference type="Pfam" id="PF02518">
    <property type="entry name" value="HATPase_c"/>
    <property type="match status" value="1"/>
</dbReference>
<dbReference type="Pfam" id="PF00512">
    <property type="entry name" value="HisKA"/>
    <property type="match status" value="1"/>
</dbReference>
<comment type="catalytic activity">
    <reaction evidence="1">
        <text>ATP + protein L-histidine = ADP + protein N-phospho-L-histidine.</text>
        <dbReference type="EC" id="2.7.13.3"/>
    </reaction>
</comment>
<dbReference type="CDD" id="cd00130">
    <property type="entry name" value="PAS"/>
    <property type="match status" value="2"/>
</dbReference>
<dbReference type="InterPro" id="IPR003594">
    <property type="entry name" value="HATPase_dom"/>
</dbReference>
<dbReference type="RefSeq" id="WP_212212837.1">
    <property type="nucleotide sequence ID" value="NZ_JAGUCO010000001.1"/>
</dbReference>
<feature type="domain" description="PAC" evidence="9">
    <location>
        <begin position="104"/>
        <end position="154"/>
    </location>
</feature>
<keyword evidence="6" id="KW-0175">Coiled coil</keyword>
<gene>
    <name evidence="10" type="ORF">KEM10_02090</name>
</gene>
<evidence type="ECO:0000256" key="3">
    <source>
        <dbReference type="ARBA" id="ARBA00022553"/>
    </source>
</evidence>
<evidence type="ECO:0000256" key="2">
    <source>
        <dbReference type="ARBA" id="ARBA00012438"/>
    </source>
</evidence>
<dbReference type="InterPro" id="IPR036890">
    <property type="entry name" value="HATPase_C_sf"/>
</dbReference>
<dbReference type="PANTHER" id="PTHR43047:SF64">
    <property type="entry name" value="HISTIDINE KINASE CONTAINING CHEY-HOMOLOGOUS RECEIVER DOMAIN AND PAS DOMAIN-RELATED"/>
    <property type="match status" value="1"/>
</dbReference>
<protein>
    <recommendedName>
        <fullName evidence="2">histidine kinase</fullName>
        <ecNumber evidence="2">2.7.13.3</ecNumber>
    </recommendedName>
</protein>
<dbReference type="Gene3D" id="3.30.450.20">
    <property type="entry name" value="PAS domain"/>
    <property type="match status" value="2"/>
</dbReference>
<evidence type="ECO:0000256" key="6">
    <source>
        <dbReference type="SAM" id="Coils"/>
    </source>
</evidence>
<dbReference type="PRINTS" id="PR00344">
    <property type="entry name" value="BCTRLSENSOR"/>
</dbReference>
<dbReference type="SUPFAM" id="SSF55785">
    <property type="entry name" value="PYP-like sensor domain (PAS domain)"/>
    <property type="match status" value="2"/>
</dbReference>
<keyword evidence="5" id="KW-0418">Kinase</keyword>
<dbReference type="EMBL" id="JAGUCO010000001">
    <property type="protein sequence ID" value="MBS2097049.1"/>
    <property type="molecule type" value="Genomic_DNA"/>
</dbReference>
<feature type="coiled-coil region" evidence="6">
    <location>
        <begin position="258"/>
        <end position="292"/>
    </location>
</feature>
<evidence type="ECO:0000259" key="7">
    <source>
        <dbReference type="PROSITE" id="PS50109"/>
    </source>
</evidence>
<dbReference type="NCBIfam" id="TIGR00229">
    <property type="entry name" value="sensory_box"/>
    <property type="match status" value="2"/>
</dbReference>
<dbReference type="SMART" id="SM00387">
    <property type="entry name" value="HATPase_c"/>
    <property type="match status" value="1"/>
</dbReference>
<dbReference type="Pfam" id="PF13426">
    <property type="entry name" value="PAS_9"/>
    <property type="match status" value="2"/>
</dbReference>
<dbReference type="Gene3D" id="3.30.565.10">
    <property type="entry name" value="Histidine kinase-like ATPase, C-terminal domain"/>
    <property type="match status" value="1"/>
</dbReference>
<accession>A0ABS5JQA0</accession>
<evidence type="ECO:0000256" key="5">
    <source>
        <dbReference type="ARBA" id="ARBA00022777"/>
    </source>
</evidence>
<comment type="caution">
    <text evidence="10">The sequence shown here is derived from an EMBL/GenBank/DDBJ whole genome shotgun (WGS) entry which is preliminary data.</text>
</comment>
<dbReference type="InterPro" id="IPR004358">
    <property type="entry name" value="Sig_transdc_His_kin-like_C"/>
</dbReference>
<dbReference type="SUPFAM" id="SSF55874">
    <property type="entry name" value="ATPase domain of HSP90 chaperone/DNA topoisomerase II/histidine kinase"/>
    <property type="match status" value="1"/>
</dbReference>
<evidence type="ECO:0000313" key="10">
    <source>
        <dbReference type="EMBL" id="MBS2097049.1"/>
    </source>
</evidence>
<dbReference type="InterPro" id="IPR001610">
    <property type="entry name" value="PAC"/>
</dbReference>
<dbReference type="CDD" id="cd00082">
    <property type="entry name" value="HisKA"/>
    <property type="match status" value="1"/>
</dbReference>
<dbReference type="InterPro" id="IPR000700">
    <property type="entry name" value="PAS-assoc_C"/>
</dbReference>
<dbReference type="SUPFAM" id="SSF47384">
    <property type="entry name" value="Homodimeric domain of signal transducing histidine kinase"/>
    <property type="match status" value="1"/>
</dbReference>
<evidence type="ECO:0000259" key="8">
    <source>
        <dbReference type="PROSITE" id="PS50112"/>
    </source>
</evidence>
<keyword evidence="3" id="KW-0597">Phosphoprotein</keyword>
<dbReference type="Gene3D" id="1.10.287.130">
    <property type="match status" value="1"/>
</dbReference>
<dbReference type="InterPro" id="IPR005467">
    <property type="entry name" value="His_kinase_dom"/>
</dbReference>
<reference evidence="10 11" key="1">
    <citation type="journal article" date="2015" name="Int. J. Syst. Evol. Microbiol.">
        <title>Carboxylicivirga linearis sp. nov., isolated from a sea cucumber culture pond.</title>
        <authorList>
            <person name="Wang F.Q."/>
            <person name="Zhou Y.X."/>
            <person name="Lin X.Z."/>
            <person name="Chen G.J."/>
            <person name="Du Z.J."/>
        </authorList>
    </citation>
    <scope>NUCLEOTIDE SEQUENCE [LARGE SCALE GENOMIC DNA]</scope>
    <source>
        <strain evidence="10 11">FB218</strain>
    </source>
</reference>
<proteinExistence type="predicted"/>